<protein>
    <recommendedName>
        <fullName evidence="1">GIY-YIG domain-containing protein</fullName>
    </recommendedName>
</protein>
<sequence length="101" mass="12041">MDAHIYILCSKSLNKFYTGSTELEPTKRLELHLNKVYGNEKFTSIANDWELYYQHLCSNIRQAKLIENHIKKMKSRVYIQNLKKYPEIMTKLLLRYPGSSR</sequence>
<evidence type="ECO:0000259" key="1">
    <source>
        <dbReference type="PROSITE" id="PS50164"/>
    </source>
</evidence>
<keyword evidence="3" id="KW-1185">Reference proteome</keyword>
<feature type="domain" description="GIY-YIG" evidence="1">
    <location>
        <begin position="1"/>
        <end position="80"/>
    </location>
</feature>
<proteinExistence type="predicted"/>
<evidence type="ECO:0000313" key="2">
    <source>
        <dbReference type="EMBL" id="KYG71896.1"/>
    </source>
</evidence>
<dbReference type="STRING" id="333140.AWW68_17940"/>
<evidence type="ECO:0000313" key="3">
    <source>
        <dbReference type="Proteomes" id="UP000075606"/>
    </source>
</evidence>
<dbReference type="Gene3D" id="3.40.1440.10">
    <property type="entry name" value="GIY-YIG endonuclease"/>
    <property type="match status" value="1"/>
</dbReference>
<dbReference type="InterPro" id="IPR000305">
    <property type="entry name" value="GIY-YIG_endonuc"/>
</dbReference>
<dbReference type="InterPro" id="IPR035901">
    <property type="entry name" value="GIY-YIG_endonuc_sf"/>
</dbReference>
<accession>A0A150WZP2</accession>
<dbReference type="Proteomes" id="UP000075606">
    <property type="component" value="Unassembled WGS sequence"/>
</dbReference>
<dbReference type="Pfam" id="PF01541">
    <property type="entry name" value="GIY-YIG"/>
    <property type="match status" value="1"/>
</dbReference>
<dbReference type="OrthoDB" id="1495241at2"/>
<name>A0A150WZP2_9BACT</name>
<reference evidence="2 3" key="1">
    <citation type="submission" date="2016-01" db="EMBL/GenBank/DDBJ databases">
        <title>Genome sequencing of Roseivirga spongicola UST030701-084.</title>
        <authorList>
            <person name="Selvaratnam C."/>
            <person name="Thevarajoo S."/>
            <person name="Goh K.M."/>
            <person name="Ee R."/>
            <person name="Chan K.-G."/>
            <person name="Chong C.S."/>
        </authorList>
    </citation>
    <scope>NUCLEOTIDE SEQUENCE [LARGE SCALE GENOMIC DNA]</scope>
    <source>
        <strain evidence="2 3">UST030701-084</strain>
    </source>
</reference>
<gene>
    <name evidence="2" type="ORF">AWW68_17940</name>
</gene>
<dbReference type="RefSeq" id="WP_068224979.1">
    <property type="nucleotide sequence ID" value="NZ_CP139724.1"/>
</dbReference>
<dbReference type="AlphaFoldDB" id="A0A150WZP2"/>
<comment type="caution">
    <text evidence="2">The sequence shown here is derived from an EMBL/GenBank/DDBJ whole genome shotgun (WGS) entry which is preliminary data.</text>
</comment>
<dbReference type="EMBL" id="LRPC01000031">
    <property type="protein sequence ID" value="KYG71896.1"/>
    <property type="molecule type" value="Genomic_DNA"/>
</dbReference>
<organism evidence="2 3">
    <name type="scientific">Roseivirga spongicola</name>
    <dbReference type="NCBI Taxonomy" id="333140"/>
    <lineage>
        <taxon>Bacteria</taxon>
        <taxon>Pseudomonadati</taxon>
        <taxon>Bacteroidota</taxon>
        <taxon>Cytophagia</taxon>
        <taxon>Cytophagales</taxon>
        <taxon>Roseivirgaceae</taxon>
        <taxon>Roseivirga</taxon>
    </lineage>
</organism>
<dbReference type="SUPFAM" id="SSF82771">
    <property type="entry name" value="GIY-YIG endonuclease"/>
    <property type="match status" value="1"/>
</dbReference>
<dbReference type="PROSITE" id="PS50164">
    <property type="entry name" value="GIY_YIG"/>
    <property type="match status" value="1"/>
</dbReference>